<dbReference type="HOGENOM" id="CLU_072626_3_0_7"/>
<feature type="binding site" evidence="5">
    <location>
        <begin position="80"/>
        <end position="83"/>
    </location>
    <ligand>
        <name>substrate</name>
    </ligand>
</feature>
<evidence type="ECO:0000256" key="3">
    <source>
        <dbReference type="ARBA" id="ARBA00029596"/>
    </source>
</evidence>
<evidence type="ECO:0000256" key="5">
    <source>
        <dbReference type="PIRSR" id="PIRSR605493-1"/>
    </source>
</evidence>
<dbReference type="RefSeq" id="WP_012826282.1">
    <property type="nucleotide sequence ID" value="NC_013440.1"/>
</dbReference>
<keyword evidence="5" id="KW-0460">Magnesium</keyword>
<reference evidence="6 7" key="1">
    <citation type="journal article" date="2010" name="Stand. Genomic Sci.">
        <title>Complete genome sequence of Haliangium ochraceum type strain (SMP-2).</title>
        <authorList>
            <consortium name="US DOE Joint Genome Institute (JGI-PGF)"/>
            <person name="Ivanova N."/>
            <person name="Daum C."/>
            <person name="Lang E."/>
            <person name="Abt B."/>
            <person name="Kopitz M."/>
            <person name="Saunders E."/>
            <person name="Lapidus A."/>
            <person name="Lucas S."/>
            <person name="Glavina Del Rio T."/>
            <person name="Nolan M."/>
            <person name="Tice H."/>
            <person name="Copeland A."/>
            <person name="Cheng J.F."/>
            <person name="Chen F."/>
            <person name="Bruce D."/>
            <person name="Goodwin L."/>
            <person name="Pitluck S."/>
            <person name="Mavromatis K."/>
            <person name="Pati A."/>
            <person name="Mikhailova N."/>
            <person name="Chen A."/>
            <person name="Palaniappan K."/>
            <person name="Land M."/>
            <person name="Hauser L."/>
            <person name="Chang Y.J."/>
            <person name="Jeffries C.D."/>
            <person name="Detter J.C."/>
            <person name="Brettin T."/>
            <person name="Rohde M."/>
            <person name="Goker M."/>
            <person name="Bristow J."/>
            <person name="Markowitz V."/>
            <person name="Eisen J.A."/>
            <person name="Hugenholtz P."/>
            <person name="Kyrpides N.C."/>
            <person name="Klenk H.P."/>
        </authorList>
    </citation>
    <scope>NUCLEOTIDE SEQUENCE [LARGE SCALE GENOMIC DNA]</scope>
    <source>
        <strain evidence="7">DSM 14365 / CIP 107738 / JCM 11303 / AJ 13395 / SMP-2</strain>
    </source>
</reference>
<keyword evidence="5" id="KW-0479">Metal-binding</keyword>
<dbReference type="InterPro" id="IPR005493">
    <property type="entry name" value="RraA/RraA-like"/>
</dbReference>
<evidence type="ECO:0000313" key="7">
    <source>
        <dbReference type="Proteomes" id="UP000001880"/>
    </source>
</evidence>
<keyword evidence="7" id="KW-1185">Reference proteome</keyword>
<feature type="binding site" evidence="5">
    <location>
        <position position="103"/>
    </location>
    <ligand>
        <name>Mg(2+)</name>
        <dbReference type="ChEBI" id="CHEBI:18420"/>
    </ligand>
</feature>
<dbReference type="GO" id="GO:0008168">
    <property type="term" value="F:methyltransferase activity"/>
    <property type="evidence" value="ECO:0007669"/>
    <property type="project" value="UniProtKB-KW"/>
</dbReference>
<dbReference type="Pfam" id="PF03737">
    <property type="entry name" value="RraA-like"/>
    <property type="match status" value="1"/>
</dbReference>
<evidence type="ECO:0000256" key="2">
    <source>
        <dbReference type="ARBA" id="ARBA00016549"/>
    </source>
</evidence>
<gene>
    <name evidence="6" type="ordered locus">Hoch_1080</name>
</gene>
<sequence>MTISTTSLSDALDMAGLGGQVHPLRALVPGARCAGPAFTVRFEDAERPGAAPAANYLEDTPPGSVVVIDNSGRTDCTVWGGLLTAFATHRRVAGTVIWGACRDLAEIRALAYPMFALRPYMRTGKGRVRCAEVGGVVRLGEVEVAAGDWIVADDDGVVRVAAERWSTIAAQSRKIEAAEERILADVHAGIPLAEARRRHRYDHFKIGNSHD</sequence>
<dbReference type="EMBL" id="CP001804">
    <property type="protein sequence ID" value="ACY13668.1"/>
    <property type="molecule type" value="Genomic_DNA"/>
</dbReference>
<name>D0LRX1_HALO1</name>
<protein>
    <recommendedName>
        <fullName evidence="2">Putative 4-hydroxy-4-methyl-2-oxoglutarate aldolase</fullName>
    </recommendedName>
    <alternativeName>
        <fullName evidence="3">Regulator of ribonuclease activity homolog</fullName>
    </alternativeName>
    <alternativeName>
        <fullName evidence="4">RraA-like protein</fullName>
    </alternativeName>
</protein>
<dbReference type="GO" id="GO:0032259">
    <property type="term" value="P:methylation"/>
    <property type="evidence" value="ECO:0007669"/>
    <property type="project" value="UniProtKB-KW"/>
</dbReference>
<proteinExistence type="predicted"/>
<dbReference type="PANTHER" id="PTHR33254:SF4">
    <property type="entry name" value="4-HYDROXY-4-METHYL-2-OXOGLUTARATE ALDOLASE 3-RELATED"/>
    <property type="match status" value="1"/>
</dbReference>
<dbReference type="InterPro" id="IPR036704">
    <property type="entry name" value="RraA/RraA-like_sf"/>
</dbReference>
<evidence type="ECO:0000313" key="6">
    <source>
        <dbReference type="EMBL" id="ACY13668.1"/>
    </source>
</evidence>
<comment type="cofactor">
    <cofactor evidence="1">
        <name>a divalent metal cation</name>
        <dbReference type="ChEBI" id="CHEBI:60240"/>
    </cofactor>
</comment>
<dbReference type="OrthoDB" id="8717144at2"/>
<dbReference type="STRING" id="502025.Hoch_1080"/>
<keyword evidence="6" id="KW-0808">Transferase</keyword>
<accession>D0LRX1</accession>
<dbReference type="eggNOG" id="COG0684">
    <property type="taxonomic scope" value="Bacteria"/>
</dbReference>
<dbReference type="KEGG" id="hoh:Hoch_1080"/>
<dbReference type="Proteomes" id="UP000001880">
    <property type="component" value="Chromosome"/>
</dbReference>
<organism evidence="6 7">
    <name type="scientific">Haliangium ochraceum (strain DSM 14365 / JCM 11303 / SMP-2)</name>
    <dbReference type="NCBI Taxonomy" id="502025"/>
    <lineage>
        <taxon>Bacteria</taxon>
        <taxon>Pseudomonadati</taxon>
        <taxon>Myxococcota</taxon>
        <taxon>Polyangia</taxon>
        <taxon>Haliangiales</taxon>
        <taxon>Kofleriaceae</taxon>
        <taxon>Haliangium</taxon>
    </lineage>
</organism>
<dbReference type="Gene3D" id="3.50.30.40">
    <property type="entry name" value="Ribonuclease E inhibitor RraA/RraA-like"/>
    <property type="match status" value="1"/>
</dbReference>
<dbReference type="AlphaFoldDB" id="D0LRX1"/>
<dbReference type="PANTHER" id="PTHR33254">
    <property type="entry name" value="4-HYDROXY-4-METHYL-2-OXOGLUTARATE ALDOLASE 3-RELATED"/>
    <property type="match status" value="1"/>
</dbReference>
<dbReference type="SUPFAM" id="SSF89562">
    <property type="entry name" value="RraA-like"/>
    <property type="match status" value="1"/>
</dbReference>
<evidence type="ECO:0000256" key="1">
    <source>
        <dbReference type="ARBA" id="ARBA00001968"/>
    </source>
</evidence>
<keyword evidence="6" id="KW-0489">Methyltransferase</keyword>
<dbReference type="GO" id="GO:0046872">
    <property type="term" value="F:metal ion binding"/>
    <property type="evidence" value="ECO:0007669"/>
    <property type="project" value="UniProtKB-KW"/>
</dbReference>
<dbReference type="CDD" id="cd16841">
    <property type="entry name" value="RraA_family"/>
    <property type="match status" value="1"/>
</dbReference>
<evidence type="ECO:0000256" key="4">
    <source>
        <dbReference type="ARBA" id="ARBA00030169"/>
    </source>
</evidence>
<feature type="binding site" evidence="5">
    <location>
        <position position="102"/>
    </location>
    <ligand>
        <name>substrate</name>
    </ligand>
</feature>
<comment type="cofactor">
    <cofactor evidence="5">
        <name>Mg(2+)</name>
        <dbReference type="ChEBI" id="CHEBI:18420"/>
    </cofactor>
</comment>